<proteinExistence type="predicted"/>
<accession>E6QP98</accession>
<sequence length="129" mass="14455">MGDMARSSLRPALIADDRPCAHCGTIFTPRSTLKSRHINFFCSDACRYRYRDRARFAGPTDPLLAELGLTVHPRCKTCGSIIPEGIRCLGCRIENNARIHKVAIARKNARKRIAARTIYDPLADLETID</sequence>
<dbReference type="EMBL" id="CABQ01000312">
    <property type="protein sequence ID" value="CBI09069.1"/>
    <property type="molecule type" value="Genomic_DNA"/>
</dbReference>
<protein>
    <submittedName>
        <fullName evidence="1">Uncharacterized protein</fullName>
    </submittedName>
</protein>
<evidence type="ECO:0000313" key="1">
    <source>
        <dbReference type="EMBL" id="CBI09069.1"/>
    </source>
</evidence>
<reference evidence="1" key="1">
    <citation type="submission" date="2009-10" db="EMBL/GenBank/DDBJ databases">
        <title>Diversity of trophic interactions inside an arsenic-rich microbial ecosystem.</title>
        <authorList>
            <person name="Bertin P.N."/>
            <person name="Heinrich-Salmeron A."/>
            <person name="Pelletier E."/>
            <person name="Goulhen-Chollet F."/>
            <person name="Arsene-Ploetze F."/>
            <person name="Gallien S."/>
            <person name="Calteau A."/>
            <person name="Vallenet D."/>
            <person name="Casiot C."/>
            <person name="Chane-Woon-Ming B."/>
            <person name="Giloteaux L."/>
            <person name="Barakat M."/>
            <person name="Bonnefoy V."/>
            <person name="Bruneel O."/>
            <person name="Chandler M."/>
            <person name="Cleiss J."/>
            <person name="Duran R."/>
            <person name="Elbaz-Poulichet F."/>
            <person name="Fonknechten N."/>
            <person name="Lauga B."/>
            <person name="Mornico D."/>
            <person name="Ortet P."/>
            <person name="Schaeffer C."/>
            <person name="Siguier P."/>
            <person name="Alexander Thil Smith A."/>
            <person name="Van Dorsselaer A."/>
            <person name="Weissenbach J."/>
            <person name="Medigue C."/>
            <person name="Le Paslier D."/>
        </authorList>
    </citation>
    <scope>NUCLEOTIDE SEQUENCE</scope>
</reference>
<organism evidence="1">
    <name type="scientific">mine drainage metagenome</name>
    <dbReference type="NCBI Taxonomy" id="410659"/>
    <lineage>
        <taxon>unclassified sequences</taxon>
        <taxon>metagenomes</taxon>
        <taxon>ecological metagenomes</taxon>
    </lineage>
</organism>
<gene>
    <name evidence="1" type="ORF">CARN6_2615</name>
</gene>
<dbReference type="AlphaFoldDB" id="E6QP98"/>
<comment type="caution">
    <text evidence="1">The sequence shown here is derived from an EMBL/GenBank/DDBJ whole genome shotgun (WGS) entry which is preliminary data.</text>
</comment>
<name>E6QP98_9ZZZZ</name>